<dbReference type="PANTHER" id="PTHR35560:SF3">
    <property type="entry name" value="PEPTIDASE S9 PROLYL OLIGOPEPTIDASE CATALYTIC DOMAIN-CONTAINING PROTEIN"/>
    <property type="match status" value="1"/>
</dbReference>
<protein>
    <submittedName>
        <fullName evidence="2">Alpha/beta hydrolase</fullName>
    </submittedName>
</protein>
<evidence type="ECO:0000313" key="3">
    <source>
        <dbReference type="Proteomes" id="UP000290174"/>
    </source>
</evidence>
<comment type="caution">
    <text evidence="2">The sequence shown here is derived from an EMBL/GenBank/DDBJ whole genome shotgun (WGS) entry which is preliminary data.</text>
</comment>
<feature type="signal peptide" evidence="1">
    <location>
        <begin position="1"/>
        <end position="24"/>
    </location>
</feature>
<dbReference type="PANTHER" id="PTHR35560">
    <property type="entry name" value="BLL0132 PROTEIN"/>
    <property type="match status" value="1"/>
</dbReference>
<sequence>MSVMRALAGFVAIALVLICGHAFAADEAAPNRKPVRAVADARLAVGGQGILPLYLSSDWSMPLPAISRAIIVLHGRLRNADEYYLSAHTAQVAAGDDGKRALMIVPQFLAEIDVEAHKLPADVLRWSLEGWEGGDAALAPNPVSSFEALDAILAKLTDRRIFPNLKQVVVAGHSGGGQVAQRYAIAGKGEAALSRQHIDIRYVVANPSSYAYFSAERPVPAIAASCPGYNNWKYGMDERPPYLANVTPAALEQRYVEREVIYLLGTLDTNPEHPALDKSCMAKAQGATRYARGHAYAEAMAKRNHGTPNHRVWDVAGVGHDADKMLTSTCGLAALFDSPGCGAER</sequence>
<dbReference type="InterPro" id="IPR029058">
    <property type="entry name" value="AB_hydrolase_fold"/>
</dbReference>
<evidence type="ECO:0000313" key="2">
    <source>
        <dbReference type="EMBL" id="RXH00277.1"/>
    </source>
</evidence>
<accession>A0A4Q0QTA3</accession>
<keyword evidence="2" id="KW-0378">Hydrolase</keyword>
<dbReference type="Gene3D" id="3.40.50.1820">
    <property type="entry name" value="alpha/beta hydrolase"/>
    <property type="match status" value="1"/>
</dbReference>
<gene>
    <name evidence="2" type="ORF">EAS61_11550</name>
</gene>
<organism evidence="2 3">
    <name type="scientific">Bradyrhizobium zhanjiangense</name>
    <dbReference type="NCBI Taxonomy" id="1325107"/>
    <lineage>
        <taxon>Bacteria</taxon>
        <taxon>Pseudomonadati</taxon>
        <taxon>Pseudomonadota</taxon>
        <taxon>Alphaproteobacteria</taxon>
        <taxon>Hyphomicrobiales</taxon>
        <taxon>Nitrobacteraceae</taxon>
        <taxon>Bradyrhizobium</taxon>
    </lineage>
</organism>
<dbReference type="EMBL" id="RKMK01000007">
    <property type="protein sequence ID" value="RXH00277.1"/>
    <property type="molecule type" value="Genomic_DNA"/>
</dbReference>
<dbReference type="SUPFAM" id="SSF53474">
    <property type="entry name" value="alpha/beta-Hydrolases"/>
    <property type="match status" value="1"/>
</dbReference>
<dbReference type="AlphaFoldDB" id="A0A4Q0QTA3"/>
<feature type="chain" id="PRO_5020626129" evidence="1">
    <location>
        <begin position="25"/>
        <end position="345"/>
    </location>
</feature>
<dbReference type="GO" id="GO:0016787">
    <property type="term" value="F:hydrolase activity"/>
    <property type="evidence" value="ECO:0007669"/>
    <property type="project" value="UniProtKB-KW"/>
</dbReference>
<proteinExistence type="predicted"/>
<reference evidence="2 3" key="1">
    <citation type="submission" date="2018-11" db="EMBL/GenBank/DDBJ databases">
        <title>Bradyrhizobium sp. nov., isolated from effective nodules of peanut in China.</title>
        <authorList>
            <person name="Li Y."/>
        </authorList>
    </citation>
    <scope>NUCLEOTIDE SEQUENCE [LARGE SCALE GENOMIC DNA]</scope>
    <source>
        <strain evidence="2 3">CCBAU 51770</strain>
    </source>
</reference>
<keyword evidence="1" id="KW-0732">Signal</keyword>
<evidence type="ECO:0000256" key="1">
    <source>
        <dbReference type="SAM" id="SignalP"/>
    </source>
</evidence>
<dbReference type="Proteomes" id="UP000290174">
    <property type="component" value="Unassembled WGS sequence"/>
</dbReference>
<name>A0A4Q0QTA3_9BRAD</name>